<reference evidence="1" key="1">
    <citation type="submission" date="2021-05" db="EMBL/GenBank/DDBJ databases">
        <authorList>
            <person name="Pan Q."/>
            <person name="Jouanno E."/>
            <person name="Zahm M."/>
            <person name="Klopp C."/>
            <person name="Cabau C."/>
            <person name="Louis A."/>
            <person name="Berthelot C."/>
            <person name="Parey E."/>
            <person name="Roest Crollius H."/>
            <person name="Montfort J."/>
            <person name="Robinson-Rechavi M."/>
            <person name="Bouchez O."/>
            <person name="Lampietro C."/>
            <person name="Lopez Roques C."/>
            <person name="Donnadieu C."/>
            <person name="Postlethwait J."/>
            <person name="Bobe J."/>
            <person name="Dillon D."/>
            <person name="Chandos A."/>
            <person name="von Hippel F."/>
            <person name="Guiguen Y."/>
        </authorList>
    </citation>
    <scope>NUCLEOTIDE SEQUENCE</scope>
    <source>
        <strain evidence="1">YG-Jan2019</strain>
    </source>
</reference>
<dbReference type="Proteomes" id="UP001157502">
    <property type="component" value="Chromosome 29"/>
</dbReference>
<dbReference type="EMBL" id="CM055756">
    <property type="protein sequence ID" value="KAJ7989534.1"/>
    <property type="molecule type" value="Genomic_DNA"/>
</dbReference>
<accession>A0ACC2FDV3</accession>
<evidence type="ECO:0000313" key="2">
    <source>
        <dbReference type="Proteomes" id="UP001157502"/>
    </source>
</evidence>
<evidence type="ECO:0000313" key="1">
    <source>
        <dbReference type="EMBL" id="KAJ7989534.1"/>
    </source>
</evidence>
<comment type="caution">
    <text evidence="1">The sequence shown here is derived from an EMBL/GenBank/DDBJ whole genome shotgun (WGS) entry which is preliminary data.</text>
</comment>
<organism evidence="1 2">
    <name type="scientific">Dallia pectoralis</name>
    <name type="common">Alaska blackfish</name>
    <dbReference type="NCBI Taxonomy" id="75939"/>
    <lineage>
        <taxon>Eukaryota</taxon>
        <taxon>Metazoa</taxon>
        <taxon>Chordata</taxon>
        <taxon>Craniata</taxon>
        <taxon>Vertebrata</taxon>
        <taxon>Euteleostomi</taxon>
        <taxon>Actinopterygii</taxon>
        <taxon>Neopterygii</taxon>
        <taxon>Teleostei</taxon>
        <taxon>Protacanthopterygii</taxon>
        <taxon>Esociformes</taxon>
        <taxon>Umbridae</taxon>
        <taxon>Dallia</taxon>
    </lineage>
</organism>
<name>A0ACC2FDV3_DALPE</name>
<sequence length="136" mass="15277">MIHQLRANIKTPRCRKSYKKKVTRAKIQNNKSKAMASPVSMVARRVLAAASHTGQDAGSVKTWKILSYVVALPGVAVCMVNAYLKMQHKSHENPEFVSYSHLRVRTKKWPWGDGNHSLFHNPHTNALPGGYEGPHH</sequence>
<protein>
    <submittedName>
        <fullName evidence="1">Uncharacterized protein</fullName>
    </submittedName>
</protein>
<proteinExistence type="predicted"/>
<gene>
    <name evidence="1" type="ORF">DPEC_G00305540</name>
</gene>
<keyword evidence="2" id="KW-1185">Reference proteome</keyword>